<sequence length="151" mass="17484">MSRPKTGPQDLPPKGGYAPFNVNRIKLRTLLTGRMGVGIFIVTNVISFPLYYKNWVSERIKMLETKSRELATVPMLLAERDRAILKHQKRMRELEADVMKDFPFWEVGTFFGVPIYESVPEDTYIEPNFGECYTYADPFDFPIMQSAHLLT</sequence>
<evidence type="ECO:0000313" key="15">
    <source>
        <dbReference type="Proteomes" id="UP000504631"/>
    </source>
</evidence>
<dbReference type="KEGG" id="bvk:117233193"/>
<protein>
    <recommendedName>
        <fullName evidence="3 14">NADH dehydrogenase [ubiquinone] 1 alpha subcomplex subunit 13</fullName>
    </recommendedName>
</protein>
<evidence type="ECO:0000256" key="8">
    <source>
        <dbReference type="ARBA" id="ARBA00022982"/>
    </source>
</evidence>
<dbReference type="RefSeq" id="XP_033349155.1">
    <property type="nucleotide sequence ID" value="XM_033493264.1"/>
</dbReference>
<dbReference type="PANTHER" id="PTHR12966">
    <property type="entry name" value="NADH DEHYDROGENASE UBIQUINONE 1 ALPHA SUBCOMPLEX SUBUNIT 13"/>
    <property type="match status" value="1"/>
</dbReference>
<feature type="transmembrane region" description="Helical" evidence="14">
    <location>
        <begin position="31"/>
        <end position="52"/>
    </location>
</feature>
<dbReference type="Pfam" id="PF06212">
    <property type="entry name" value="GRIM-19"/>
    <property type="match status" value="1"/>
</dbReference>
<dbReference type="AlphaFoldDB" id="A0A6J3K8Z2"/>
<dbReference type="GO" id="GO:0045271">
    <property type="term" value="C:respiratory chain complex I"/>
    <property type="evidence" value="ECO:0007669"/>
    <property type="project" value="UniProtKB-UniRule"/>
</dbReference>
<dbReference type="GeneID" id="117233193"/>
<evidence type="ECO:0000256" key="11">
    <source>
        <dbReference type="ARBA" id="ARBA00023136"/>
    </source>
</evidence>
<dbReference type="CTD" id="31578"/>
<evidence type="ECO:0000256" key="5">
    <source>
        <dbReference type="ARBA" id="ARBA00022660"/>
    </source>
</evidence>
<keyword evidence="8 14" id="KW-0249">Electron transport</keyword>
<name>A0A6J3K8Z2_9HYME</name>
<dbReference type="GO" id="GO:0005743">
    <property type="term" value="C:mitochondrial inner membrane"/>
    <property type="evidence" value="ECO:0007669"/>
    <property type="project" value="UniProtKB-SubCell"/>
</dbReference>
<evidence type="ECO:0000256" key="7">
    <source>
        <dbReference type="ARBA" id="ARBA00022792"/>
    </source>
</evidence>
<keyword evidence="11 14" id="KW-0472">Membrane</keyword>
<comment type="similarity">
    <text evidence="2 14">Belongs to the complex I NDUFA13 subunit family.</text>
</comment>
<evidence type="ECO:0000256" key="1">
    <source>
        <dbReference type="ARBA" id="ARBA00004298"/>
    </source>
</evidence>
<dbReference type="InterPro" id="IPR009346">
    <property type="entry name" value="GRIM-19"/>
</dbReference>
<keyword evidence="15" id="KW-1185">Reference proteome</keyword>
<evidence type="ECO:0000313" key="16">
    <source>
        <dbReference type="RefSeq" id="XP_033349155.1"/>
    </source>
</evidence>
<keyword evidence="6 14" id="KW-0812">Transmembrane</keyword>
<evidence type="ECO:0000256" key="12">
    <source>
        <dbReference type="ARBA" id="ARBA00045908"/>
    </source>
</evidence>
<organism evidence="15 16">
    <name type="scientific">Bombus vosnesenskii</name>
    <dbReference type="NCBI Taxonomy" id="207650"/>
    <lineage>
        <taxon>Eukaryota</taxon>
        <taxon>Metazoa</taxon>
        <taxon>Ecdysozoa</taxon>
        <taxon>Arthropoda</taxon>
        <taxon>Hexapoda</taxon>
        <taxon>Insecta</taxon>
        <taxon>Pterygota</taxon>
        <taxon>Neoptera</taxon>
        <taxon>Endopterygota</taxon>
        <taxon>Hymenoptera</taxon>
        <taxon>Apocrita</taxon>
        <taxon>Aculeata</taxon>
        <taxon>Apoidea</taxon>
        <taxon>Anthophila</taxon>
        <taxon>Apidae</taxon>
        <taxon>Bombus</taxon>
        <taxon>Pyrobombus</taxon>
    </lineage>
</organism>
<evidence type="ECO:0000256" key="14">
    <source>
        <dbReference type="RuleBase" id="RU368034"/>
    </source>
</evidence>
<accession>A0A6J3K8Z2</accession>
<dbReference type="PANTHER" id="PTHR12966:SF0">
    <property type="entry name" value="NADH DEHYDROGENASE [UBIQUINONE] 1 ALPHA SUBCOMPLEX SUBUNIT 13"/>
    <property type="match status" value="1"/>
</dbReference>
<proteinExistence type="inferred from homology"/>
<keyword evidence="7 14" id="KW-0999">Mitochondrion inner membrane</keyword>
<keyword evidence="9 14" id="KW-1133">Transmembrane helix</keyword>
<reference evidence="16" key="1">
    <citation type="submission" date="2025-08" db="UniProtKB">
        <authorList>
            <consortium name="RefSeq"/>
        </authorList>
    </citation>
    <scope>IDENTIFICATION</scope>
    <source>
        <tissue evidence="16">Muscle</tissue>
    </source>
</reference>
<evidence type="ECO:0000256" key="9">
    <source>
        <dbReference type="ARBA" id="ARBA00022989"/>
    </source>
</evidence>
<keyword evidence="10 14" id="KW-0496">Mitochondrion</keyword>
<dbReference type="Proteomes" id="UP000504631">
    <property type="component" value="Unplaced"/>
</dbReference>
<comment type="subunit">
    <text evidence="13">Complex I is composed of 45 different subunits. Interacts with CARD15, but not with CARD4. Interacts with STAT3, but not with STAT1, STAT2 and STAT5A. Interacts with OLFM4.</text>
</comment>
<evidence type="ECO:0000256" key="4">
    <source>
        <dbReference type="ARBA" id="ARBA00022448"/>
    </source>
</evidence>
<evidence type="ECO:0000256" key="6">
    <source>
        <dbReference type="ARBA" id="ARBA00022692"/>
    </source>
</evidence>
<comment type="function">
    <text evidence="14">Complex I functions in the transfer of electrons from NADH to the respiratory chain. Accessory subunit of the mitochondrial membrane respiratory chain NADH dehydrogenase (Complex I), that is believed not to be involved in catalysis.</text>
</comment>
<gene>
    <name evidence="16" type="primary">LOC117233193</name>
</gene>
<evidence type="ECO:0000256" key="2">
    <source>
        <dbReference type="ARBA" id="ARBA00007312"/>
    </source>
</evidence>
<keyword evidence="4 14" id="KW-0813">Transport</keyword>
<evidence type="ECO:0000256" key="13">
    <source>
        <dbReference type="ARBA" id="ARBA00046797"/>
    </source>
</evidence>
<evidence type="ECO:0000256" key="3">
    <source>
        <dbReference type="ARBA" id="ARBA00018192"/>
    </source>
</evidence>
<keyword evidence="5 14" id="KW-0679">Respiratory chain</keyword>
<evidence type="ECO:0000256" key="10">
    <source>
        <dbReference type="ARBA" id="ARBA00023128"/>
    </source>
</evidence>
<comment type="function">
    <text evidence="12">Accessory subunit of the mitochondrial membrane respiratory chain NADH dehydrogenase (Complex I), that is believed not to be involved in catalysis. Complex I functions in the transfer of electrons from NADH to the respiratory chain. The immediate electron acceptor for the enzyme is believed to be ubiquinone. Involved in the interferon/all-trans-retinoic acid (IFN/RA) induced cell death. This apoptotic activity is inhibited by interaction with viral IRF1. Prevents the transactivation of STAT3 target genes. May play a role in CARD15-mediated innate mucosal responses and serve to regulate intestinal epithelial cell responses to microbes.</text>
</comment>
<comment type="subcellular location">
    <subcellularLocation>
        <location evidence="1 14">Mitochondrion inner membrane</location>
        <topology evidence="1 14">Single-pass membrane protein</topology>
        <orientation evidence="1 14">Matrix side</orientation>
    </subcellularLocation>
</comment>